<dbReference type="Pfam" id="PF00703">
    <property type="entry name" value="Glyco_hydro_2"/>
    <property type="match status" value="1"/>
</dbReference>
<organism evidence="13 14">
    <name type="scientific">Natronoflexus pectinivorans</name>
    <dbReference type="NCBI Taxonomy" id="682526"/>
    <lineage>
        <taxon>Bacteria</taxon>
        <taxon>Pseudomonadati</taxon>
        <taxon>Bacteroidota</taxon>
        <taxon>Bacteroidia</taxon>
        <taxon>Marinilabiliales</taxon>
        <taxon>Marinilabiliaceae</taxon>
        <taxon>Natronoflexus</taxon>
    </lineage>
</organism>
<evidence type="ECO:0000256" key="2">
    <source>
        <dbReference type="ARBA" id="ARBA00001913"/>
    </source>
</evidence>
<dbReference type="InterPro" id="IPR050347">
    <property type="entry name" value="Bact_Beta-galactosidase"/>
</dbReference>
<evidence type="ECO:0000256" key="4">
    <source>
        <dbReference type="ARBA" id="ARBA00011245"/>
    </source>
</evidence>
<dbReference type="PRINTS" id="PR00132">
    <property type="entry name" value="GLHYDRLASE2"/>
</dbReference>
<feature type="domain" description="Beta galactosidase small chain/" evidence="12">
    <location>
        <begin position="757"/>
        <end position="1031"/>
    </location>
</feature>
<protein>
    <recommendedName>
        <fullName evidence="5 10">Beta-galactosidase</fullName>
        <ecNumber evidence="5 10">3.2.1.23</ecNumber>
    </recommendedName>
    <alternativeName>
        <fullName evidence="9 10">Lactase</fullName>
    </alternativeName>
</protein>
<dbReference type="InterPro" id="IPR006103">
    <property type="entry name" value="Glyco_hydro_2_cat"/>
</dbReference>
<comment type="caution">
    <text evidence="13">The sequence shown here is derived from an EMBL/GenBank/DDBJ whole genome shotgun (WGS) entry which is preliminary data.</text>
</comment>
<feature type="chain" id="PRO_5020371818" description="Beta-galactosidase" evidence="11">
    <location>
        <begin position="23"/>
        <end position="1047"/>
    </location>
</feature>
<keyword evidence="11" id="KW-0732">Signal</keyword>
<gene>
    <name evidence="13" type="ORF">EV194_101221</name>
</gene>
<evidence type="ECO:0000256" key="3">
    <source>
        <dbReference type="ARBA" id="ARBA00007401"/>
    </source>
</evidence>
<dbReference type="Gene3D" id="2.60.120.260">
    <property type="entry name" value="Galactose-binding domain-like"/>
    <property type="match status" value="1"/>
</dbReference>
<dbReference type="EMBL" id="SLWK01000001">
    <property type="protein sequence ID" value="TCO10591.1"/>
    <property type="molecule type" value="Genomic_DNA"/>
</dbReference>
<keyword evidence="6 10" id="KW-0378">Hydrolase</keyword>
<dbReference type="AlphaFoldDB" id="A0A4V2RWX4"/>
<accession>A0A4V2RWX4</accession>
<dbReference type="Proteomes" id="UP000295221">
    <property type="component" value="Unassembled WGS sequence"/>
</dbReference>
<evidence type="ECO:0000313" key="13">
    <source>
        <dbReference type="EMBL" id="TCO10591.1"/>
    </source>
</evidence>
<sequence length="1047" mass="119914">MKTLFSRLSILIFFALSTNISAEKPKDWENQHVFDINKEEPRASFYSFPLLNQALTFNREKSPYFKLLNGTWKFNWVPKPADRPRDFFMESYDVSSWDEIEVPSNWEINGYGVPIYVSAGFGFTNDPQPPKIPHDNNPVGSYRRDFEIPDDWSNRQVFIHIGAVTSAMYIWVNGQKVGYSQDSKLPAEFDITPYIRTGSNTLALEVYRWCDGSYIEDQDFWRLSGIERDVYLYSTPKFRIRDFFFKTELKNNFRDAEVKVEVDLRNHLKSTERGSVEIKLIDGDQVALKTTGQVRSNGNDDTQIVLEGFLQNIRLWNAEEPELYTLAVTLKDRRGRELESLAVKVGFREVKIAGAQLLVNGKAVLLKGVNRHDHDPFTGHVISEESMIQDILLMKQNNINAVRTSHYPNDTRFYELCDEFGLYVVDEANIESHGMGYGERSLAKDTTWMAAHIDRTRRMVERDKNHASVIIWSLGNEAGNGPNFEATYDWIKARDLSRPVQYEQAATGRNTDIVTPMYARIDRLVGHGTSIQDRPLILCEYAHAMGNSVGNLRDYWDVIEKYENLQGGFIWDWVDQGLAKFSDDGTLYWAYGGDFGPEGTPSSSNFCMNGLVRPDRSPNPSLHEVKHVYQYVKIEPIPFTSNQIRIENNYDFISLDRFDFRWEVRSNGKTKLSGVISAPHIKAGEKSQYELPLESLNKIPGEEYFVVIRKVLNQDWGILSKEHELAAFQLEIPNTAGEKYYPSYGPLSFQRASGELRYSGEDFAIAFNQNTGELSSWISNGLELIDNGPKPNFWRAPNDNDYGYQMPQLLNIWRHAADSARVVRVESSSVQNGKATVTVEYALNSDAGGCEITYTIYGSGDLIVRMNFKPGKNDLPVLPRLGMMMSLPGRFNNLTWYGRGPWENYPDRKTSAFIDLYHSTVADQLEWYPAPQENGYKTDVRWLKLTDEDGNGFLIEGEELIGFSALNFTPEDFTLPGRGQIHTIDLNPRDEVYLNIDHKVMGVGGDTSWGARPHANYSIMPRNYEYQFRIKAIDRSDNFKTGFDFLK</sequence>
<keyword evidence="7" id="KW-0106">Calcium</keyword>
<dbReference type="Gene3D" id="2.60.40.10">
    <property type="entry name" value="Immunoglobulins"/>
    <property type="match status" value="2"/>
</dbReference>
<dbReference type="InterPro" id="IPR006102">
    <property type="entry name" value="Ig-like_GH2"/>
</dbReference>
<comment type="subunit">
    <text evidence="4">Monomer.</text>
</comment>
<dbReference type="InterPro" id="IPR023230">
    <property type="entry name" value="Glyco_hydro_2_CS"/>
</dbReference>
<dbReference type="SMART" id="SM01038">
    <property type="entry name" value="Bgal_small_N"/>
    <property type="match status" value="1"/>
</dbReference>
<dbReference type="InterPro" id="IPR006104">
    <property type="entry name" value="Glyco_hydro_2_N"/>
</dbReference>
<evidence type="ECO:0000256" key="1">
    <source>
        <dbReference type="ARBA" id="ARBA00001412"/>
    </source>
</evidence>
<evidence type="ECO:0000256" key="11">
    <source>
        <dbReference type="SAM" id="SignalP"/>
    </source>
</evidence>
<dbReference type="InterPro" id="IPR017853">
    <property type="entry name" value="GH"/>
</dbReference>
<dbReference type="SUPFAM" id="SSF51445">
    <property type="entry name" value="(Trans)glycosidases"/>
    <property type="match status" value="1"/>
</dbReference>
<comment type="cofactor">
    <cofactor evidence="2">
        <name>Ca(2+)</name>
        <dbReference type="ChEBI" id="CHEBI:29108"/>
    </cofactor>
</comment>
<dbReference type="Pfam" id="PF16353">
    <property type="entry name" value="LacZ_4"/>
    <property type="match status" value="1"/>
</dbReference>
<dbReference type="PANTHER" id="PTHR46323">
    <property type="entry name" value="BETA-GALACTOSIDASE"/>
    <property type="match status" value="1"/>
</dbReference>
<dbReference type="PROSITE" id="PS00608">
    <property type="entry name" value="GLYCOSYL_HYDROL_F2_2"/>
    <property type="match status" value="1"/>
</dbReference>
<dbReference type="InterPro" id="IPR032312">
    <property type="entry name" value="LacZ_4"/>
</dbReference>
<name>A0A4V2RWX4_9BACT</name>
<dbReference type="EC" id="3.2.1.23" evidence="5 10"/>
<dbReference type="InterPro" id="IPR036156">
    <property type="entry name" value="Beta-gal/glucu_dom_sf"/>
</dbReference>
<dbReference type="Gene3D" id="2.70.98.10">
    <property type="match status" value="1"/>
</dbReference>
<dbReference type="InterPro" id="IPR008979">
    <property type="entry name" value="Galactose-bd-like_sf"/>
</dbReference>
<dbReference type="PROSITE" id="PS00719">
    <property type="entry name" value="GLYCOSYL_HYDROL_F2_1"/>
    <property type="match status" value="1"/>
</dbReference>
<keyword evidence="14" id="KW-1185">Reference proteome</keyword>
<feature type="signal peptide" evidence="11">
    <location>
        <begin position="1"/>
        <end position="22"/>
    </location>
</feature>
<evidence type="ECO:0000256" key="5">
    <source>
        <dbReference type="ARBA" id="ARBA00012756"/>
    </source>
</evidence>
<dbReference type="GO" id="GO:0004565">
    <property type="term" value="F:beta-galactosidase activity"/>
    <property type="evidence" value="ECO:0007669"/>
    <property type="project" value="UniProtKB-EC"/>
</dbReference>
<dbReference type="InterPro" id="IPR011013">
    <property type="entry name" value="Gal_mutarotase_sf_dom"/>
</dbReference>
<dbReference type="InterPro" id="IPR013783">
    <property type="entry name" value="Ig-like_fold"/>
</dbReference>
<dbReference type="Pfam" id="PF02836">
    <property type="entry name" value="Glyco_hydro_2_C"/>
    <property type="match status" value="1"/>
</dbReference>
<evidence type="ECO:0000256" key="8">
    <source>
        <dbReference type="ARBA" id="ARBA00023295"/>
    </source>
</evidence>
<keyword evidence="8 10" id="KW-0326">Glycosidase</keyword>
<dbReference type="PANTHER" id="PTHR46323:SF2">
    <property type="entry name" value="BETA-GALACTOSIDASE"/>
    <property type="match status" value="1"/>
</dbReference>
<dbReference type="Pfam" id="PF02837">
    <property type="entry name" value="Glyco_hydro_2_N"/>
    <property type="match status" value="1"/>
</dbReference>
<dbReference type="InterPro" id="IPR023232">
    <property type="entry name" value="Glyco_hydro_2_AS"/>
</dbReference>
<dbReference type="Pfam" id="PF02929">
    <property type="entry name" value="Bgal_small_N"/>
    <property type="match status" value="1"/>
</dbReference>
<dbReference type="InterPro" id="IPR014718">
    <property type="entry name" value="GH-type_carb-bd"/>
</dbReference>
<evidence type="ECO:0000256" key="9">
    <source>
        <dbReference type="ARBA" id="ARBA00032230"/>
    </source>
</evidence>
<evidence type="ECO:0000256" key="7">
    <source>
        <dbReference type="ARBA" id="ARBA00022837"/>
    </source>
</evidence>
<dbReference type="Gene3D" id="3.20.20.80">
    <property type="entry name" value="Glycosidases"/>
    <property type="match status" value="1"/>
</dbReference>
<comment type="similarity">
    <text evidence="3 10">Belongs to the glycosyl hydrolase 2 family.</text>
</comment>
<dbReference type="GO" id="GO:0030246">
    <property type="term" value="F:carbohydrate binding"/>
    <property type="evidence" value="ECO:0007669"/>
    <property type="project" value="InterPro"/>
</dbReference>
<evidence type="ECO:0000259" key="12">
    <source>
        <dbReference type="SMART" id="SM01038"/>
    </source>
</evidence>
<evidence type="ECO:0000256" key="10">
    <source>
        <dbReference type="RuleBase" id="RU361154"/>
    </source>
</evidence>
<reference evidence="13 14" key="1">
    <citation type="submission" date="2019-03" db="EMBL/GenBank/DDBJ databases">
        <title>Genomic Encyclopedia of Type Strains, Phase IV (KMG-IV): sequencing the most valuable type-strain genomes for metagenomic binning, comparative biology and taxonomic classification.</title>
        <authorList>
            <person name="Goeker M."/>
        </authorList>
    </citation>
    <scope>NUCLEOTIDE SEQUENCE [LARGE SCALE GENOMIC DNA]</scope>
    <source>
        <strain evidence="13 14">DSM 24179</strain>
    </source>
</reference>
<dbReference type="SUPFAM" id="SSF74650">
    <property type="entry name" value="Galactose mutarotase-like"/>
    <property type="match status" value="1"/>
</dbReference>
<dbReference type="GO" id="GO:0005990">
    <property type="term" value="P:lactose catabolic process"/>
    <property type="evidence" value="ECO:0007669"/>
    <property type="project" value="TreeGrafter"/>
</dbReference>
<dbReference type="InterPro" id="IPR004199">
    <property type="entry name" value="B-gal_small/dom_5"/>
</dbReference>
<comment type="catalytic activity">
    <reaction evidence="1 10">
        <text>Hydrolysis of terminal non-reducing beta-D-galactose residues in beta-D-galactosides.</text>
        <dbReference type="EC" id="3.2.1.23"/>
    </reaction>
</comment>
<dbReference type="GO" id="GO:0009341">
    <property type="term" value="C:beta-galactosidase complex"/>
    <property type="evidence" value="ECO:0007669"/>
    <property type="project" value="InterPro"/>
</dbReference>
<evidence type="ECO:0000256" key="6">
    <source>
        <dbReference type="ARBA" id="ARBA00022801"/>
    </source>
</evidence>
<dbReference type="SUPFAM" id="SSF49785">
    <property type="entry name" value="Galactose-binding domain-like"/>
    <property type="match status" value="1"/>
</dbReference>
<dbReference type="RefSeq" id="WP_165921772.1">
    <property type="nucleotide sequence ID" value="NZ_SLWK01000001.1"/>
</dbReference>
<proteinExistence type="inferred from homology"/>
<dbReference type="SUPFAM" id="SSF49303">
    <property type="entry name" value="beta-Galactosidase/glucuronidase domain"/>
    <property type="match status" value="2"/>
</dbReference>
<dbReference type="InterPro" id="IPR006101">
    <property type="entry name" value="Glyco_hydro_2"/>
</dbReference>
<dbReference type="FunFam" id="3.20.20.80:FF:000121">
    <property type="entry name" value="Beta-galactosidase"/>
    <property type="match status" value="1"/>
</dbReference>
<evidence type="ECO:0000313" key="14">
    <source>
        <dbReference type="Proteomes" id="UP000295221"/>
    </source>
</evidence>